<keyword evidence="3" id="KW-1185">Reference proteome</keyword>
<protein>
    <submittedName>
        <fullName evidence="2">Uncharacterized protein</fullName>
    </submittedName>
</protein>
<evidence type="ECO:0000313" key="2">
    <source>
        <dbReference type="EMBL" id="BES92302.1"/>
    </source>
</evidence>
<dbReference type="Proteomes" id="UP001307889">
    <property type="component" value="Chromosome 3"/>
</dbReference>
<accession>A0ABN7APH7</accession>
<evidence type="ECO:0000313" key="3">
    <source>
        <dbReference type="Proteomes" id="UP001307889"/>
    </source>
</evidence>
<name>A0ABN7APH7_9HEMI</name>
<feature type="region of interest" description="Disordered" evidence="1">
    <location>
        <begin position="75"/>
        <end position="106"/>
    </location>
</feature>
<sequence length="106" mass="11810">MRRSIFKGFRPVHVRKLDRSSEGKLNIHHGFRDSQLGSPSFHSNQVHLSDGPSARRGGRLRDKLISRYVVLAAGKEAKSPPVEKGSRATRASSNDSTAPDRLYSDR</sequence>
<gene>
    <name evidence="2" type="ORF">NTJ_05110</name>
</gene>
<organism evidence="2 3">
    <name type="scientific">Nesidiocoris tenuis</name>
    <dbReference type="NCBI Taxonomy" id="355587"/>
    <lineage>
        <taxon>Eukaryota</taxon>
        <taxon>Metazoa</taxon>
        <taxon>Ecdysozoa</taxon>
        <taxon>Arthropoda</taxon>
        <taxon>Hexapoda</taxon>
        <taxon>Insecta</taxon>
        <taxon>Pterygota</taxon>
        <taxon>Neoptera</taxon>
        <taxon>Paraneoptera</taxon>
        <taxon>Hemiptera</taxon>
        <taxon>Heteroptera</taxon>
        <taxon>Panheteroptera</taxon>
        <taxon>Cimicomorpha</taxon>
        <taxon>Miridae</taxon>
        <taxon>Dicyphina</taxon>
        <taxon>Nesidiocoris</taxon>
    </lineage>
</organism>
<dbReference type="EMBL" id="AP028911">
    <property type="protein sequence ID" value="BES92302.1"/>
    <property type="molecule type" value="Genomic_DNA"/>
</dbReference>
<evidence type="ECO:0000256" key="1">
    <source>
        <dbReference type="SAM" id="MobiDB-lite"/>
    </source>
</evidence>
<feature type="region of interest" description="Disordered" evidence="1">
    <location>
        <begin position="18"/>
        <end position="59"/>
    </location>
</feature>
<feature type="compositionally biased region" description="Polar residues" evidence="1">
    <location>
        <begin position="35"/>
        <end position="47"/>
    </location>
</feature>
<proteinExistence type="predicted"/>
<reference evidence="2 3" key="1">
    <citation type="submission" date="2023-09" db="EMBL/GenBank/DDBJ databases">
        <title>Nesidiocoris tenuis whole genome shotgun sequence.</title>
        <authorList>
            <person name="Shibata T."/>
            <person name="Shimoda M."/>
            <person name="Kobayashi T."/>
            <person name="Uehara T."/>
        </authorList>
    </citation>
    <scope>NUCLEOTIDE SEQUENCE [LARGE SCALE GENOMIC DNA]</scope>
    <source>
        <strain evidence="2 3">Japan</strain>
    </source>
</reference>